<dbReference type="Proteomes" id="UP000245080">
    <property type="component" value="Unassembled WGS sequence"/>
</dbReference>
<gene>
    <name evidence="1" type="ORF">DCM90_06610</name>
</gene>
<comment type="caution">
    <text evidence="1">The sequence shown here is derived from an EMBL/GenBank/DDBJ whole genome shotgun (WGS) entry which is preliminary data.</text>
</comment>
<dbReference type="RefSeq" id="WP_109250581.1">
    <property type="nucleotide sequence ID" value="NZ_QCXQ01000003.1"/>
</dbReference>
<accession>A0A2V1MXJ3</accession>
<protein>
    <submittedName>
        <fullName evidence="1">Uncharacterized protein</fullName>
    </submittedName>
</protein>
<dbReference type="EMBL" id="QCXQ01000003">
    <property type="protein sequence ID" value="PWF99726.1"/>
    <property type="molecule type" value="Genomic_DNA"/>
</dbReference>
<evidence type="ECO:0000313" key="2">
    <source>
        <dbReference type="Proteomes" id="UP000245080"/>
    </source>
</evidence>
<name>A0A2V1MXJ3_9LACO</name>
<reference evidence="1 2" key="1">
    <citation type="journal article" date="2018" name="Int. J. Syst. Evol. Microbiol.">
        <title>Lactobacillus bambusae sp. nov., isolated from a traditional fermented Ma-bamboo shoots of Taiwan.</title>
        <authorList>
            <person name="Wang L.-T."/>
        </authorList>
    </citation>
    <scope>NUCLEOTIDE SEQUENCE [LARGE SCALE GENOMIC DNA]</scope>
    <source>
        <strain evidence="1 2">BS-W1</strain>
    </source>
</reference>
<sequence>MTNFKTLSSRELLGVERMAMAAIAESPLEQEYIKRKVLLEVDCAPLLEEAQHEAHNDKYIRALATELKKRRI</sequence>
<dbReference type="AlphaFoldDB" id="A0A2V1MXJ3"/>
<keyword evidence="2" id="KW-1185">Reference proteome</keyword>
<organism evidence="1 2">
    <name type="scientific">Levilactobacillus bambusae</name>
    <dbReference type="NCBI Taxonomy" id="2024736"/>
    <lineage>
        <taxon>Bacteria</taxon>
        <taxon>Bacillati</taxon>
        <taxon>Bacillota</taxon>
        <taxon>Bacilli</taxon>
        <taxon>Lactobacillales</taxon>
        <taxon>Lactobacillaceae</taxon>
        <taxon>Levilactobacillus</taxon>
    </lineage>
</organism>
<evidence type="ECO:0000313" key="1">
    <source>
        <dbReference type="EMBL" id="PWF99726.1"/>
    </source>
</evidence>
<proteinExistence type="predicted"/>